<proteinExistence type="predicted"/>
<protein>
    <submittedName>
        <fullName evidence="1">Uncharacterized protein</fullName>
    </submittedName>
</protein>
<accession>A0AAU7QHS2</accession>
<gene>
    <name evidence="1" type="ORF">ABK905_12795</name>
</gene>
<sequence length="49" mass="5968">MIKALSDYEISLWPEEFYQPYFHDQLSDLVPELLETYNQVVEKLENEFL</sequence>
<dbReference type="AlphaFoldDB" id="A0AAU7QHS2"/>
<reference evidence="1" key="1">
    <citation type="submission" date="2024-06" db="EMBL/GenBank/DDBJ databases">
        <authorList>
            <person name="Coelho C."/>
            <person name="Bento M."/>
            <person name="Garcia E."/>
            <person name="Camelo A."/>
            <person name="Brandao I."/>
            <person name="Espirito Santo C."/>
            <person name="Trovao J."/>
            <person name="Verissimo A."/>
            <person name="Costa J."/>
            <person name="Tiago I."/>
        </authorList>
    </citation>
    <scope>NUCLEOTIDE SEQUENCE</scope>
    <source>
        <strain evidence="1">KWT182</strain>
    </source>
</reference>
<dbReference type="EMBL" id="CP157947">
    <property type="protein sequence ID" value="XBS71686.1"/>
    <property type="molecule type" value="Genomic_DNA"/>
</dbReference>
<organism evidence="1">
    <name type="scientific">Acerihabitans sp. KWT182</name>
    <dbReference type="NCBI Taxonomy" id="3157919"/>
    <lineage>
        <taxon>Bacteria</taxon>
        <taxon>Pseudomonadati</taxon>
        <taxon>Pseudomonadota</taxon>
        <taxon>Gammaproteobacteria</taxon>
        <taxon>Enterobacterales</taxon>
        <taxon>Pectobacteriaceae</taxon>
        <taxon>Acerihabitans</taxon>
    </lineage>
</organism>
<evidence type="ECO:0000313" key="1">
    <source>
        <dbReference type="EMBL" id="XBS71686.1"/>
    </source>
</evidence>
<name>A0AAU7QHS2_9GAMM</name>